<keyword evidence="2" id="KW-1185">Reference proteome</keyword>
<organism evidence="1 2">
    <name type="scientific">Lindgomyces ingoldianus</name>
    <dbReference type="NCBI Taxonomy" id="673940"/>
    <lineage>
        <taxon>Eukaryota</taxon>
        <taxon>Fungi</taxon>
        <taxon>Dikarya</taxon>
        <taxon>Ascomycota</taxon>
        <taxon>Pezizomycotina</taxon>
        <taxon>Dothideomycetes</taxon>
        <taxon>Pleosporomycetidae</taxon>
        <taxon>Pleosporales</taxon>
        <taxon>Lindgomycetaceae</taxon>
        <taxon>Lindgomyces</taxon>
    </lineage>
</organism>
<evidence type="ECO:0000313" key="1">
    <source>
        <dbReference type="EMBL" id="KAF2472363.1"/>
    </source>
</evidence>
<reference evidence="1" key="1">
    <citation type="journal article" date="2020" name="Stud. Mycol.">
        <title>101 Dothideomycetes genomes: a test case for predicting lifestyles and emergence of pathogens.</title>
        <authorList>
            <person name="Haridas S."/>
            <person name="Albert R."/>
            <person name="Binder M."/>
            <person name="Bloem J."/>
            <person name="Labutti K."/>
            <person name="Salamov A."/>
            <person name="Andreopoulos B."/>
            <person name="Baker S."/>
            <person name="Barry K."/>
            <person name="Bills G."/>
            <person name="Bluhm B."/>
            <person name="Cannon C."/>
            <person name="Castanera R."/>
            <person name="Culley D."/>
            <person name="Daum C."/>
            <person name="Ezra D."/>
            <person name="Gonzalez J."/>
            <person name="Henrissat B."/>
            <person name="Kuo A."/>
            <person name="Liang C."/>
            <person name="Lipzen A."/>
            <person name="Lutzoni F."/>
            <person name="Magnuson J."/>
            <person name="Mondo S."/>
            <person name="Nolan M."/>
            <person name="Ohm R."/>
            <person name="Pangilinan J."/>
            <person name="Park H.-J."/>
            <person name="Ramirez L."/>
            <person name="Alfaro M."/>
            <person name="Sun H."/>
            <person name="Tritt A."/>
            <person name="Yoshinaga Y."/>
            <person name="Zwiers L.-H."/>
            <person name="Turgeon B."/>
            <person name="Goodwin S."/>
            <person name="Spatafora J."/>
            <person name="Crous P."/>
            <person name="Grigoriev I."/>
        </authorList>
    </citation>
    <scope>NUCLEOTIDE SEQUENCE</scope>
    <source>
        <strain evidence="1">ATCC 200398</strain>
    </source>
</reference>
<evidence type="ECO:0000313" key="2">
    <source>
        <dbReference type="Proteomes" id="UP000799755"/>
    </source>
</evidence>
<sequence>MLGAFDWGLVMFTKSKLDICESIVNPELCDKGYGRSGGGCCAEAGWRPLGAQLMSSAAPVTAQPQSSGVFRNSTSTALPPALHPRQTNQGLPEYPMVLEAQATFPVHPKGGQPDNATNHTQLQMFAYPAIGSPQSHRMQHARPIEQEAESTAKLNTSSTDASLTDFSYLQLQHRVEDLEMSWSRVSLLRCAVTAPATKWLFLGRLRNSSQVPSSPRILHLLICVRETSILLQASVSFERSVIGVLTNSQTATETSWLPFDLSFAASPLSITSHDCDPSNATELSLLGARRWKSDPRERNVSPSPKPRNPHSVLGCFRRCQRESQSGSAKKTTLADHHNTSTEITVLLTDLLTGDRYVGSALPVQPYGTSQIPALNLHRFPIRPSNHDAEPADTLLCGKLESDAELLGSFQDACMKTAPIFRYCKFHYLVAGRGNEGSCAKSGEHIENSFARLHRLSLILAENVTWHLNFRLRLQPTAVSEATLTLSSAYLDIFPSRYLPICLIYFLSHPPFGGELFPGIFTEVWKRSWSKLVTRPQDMNAGPNTRNRYREHQYIDVATLRQNLASNHARVSLFSPITSSMKPKRLKIRHPRKYDADLIEAAQGAVKPVPAVTHDSIKRDLIPSAFKPYQLAMSKFVAVGTSNEPQGTFIKAPLVSCIKSYLKWLVRNSGVLDEKIAETTISNDLCALKRAIKLHIEHWYTKADSINLRLFLSLHSLREGPASTSLNFSSNAMSTRTIILTFDFNSIPYFSRTRIWEIYLVISWNQKHGDGVMKRIANIAEEMRNKVKPAPLFLQYADADVPSDCFSLHLTWPMGKTLLENREAFLIIARSPHLVIFKHALNMNLTAKLLARPSRPHFAYPIKGLDEYMSPYLVFALVSLQKRTKVKWCITEKKWFTYALGMTVTSSLNGRVPGSYFPHVDAHISPKRYISACGTVAAIPLQATKSCQLMSPLNMISLAHGQSQRSVIFATSTRARSCLSVSGLYTFNGIPGIWRTSVDS</sequence>
<comment type="caution">
    <text evidence="1">The sequence shown here is derived from an EMBL/GenBank/DDBJ whole genome shotgun (WGS) entry which is preliminary data.</text>
</comment>
<dbReference type="EMBL" id="MU003502">
    <property type="protein sequence ID" value="KAF2472363.1"/>
    <property type="molecule type" value="Genomic_DNA"/>
</dbReference>
<protein>
    <submittedName>
        <fullName evidence="1">Uncharacterized protein</fullName>
    </submittedName>
</protein>
<accession>A0ACB6QZE0</accession>
<proteinExistence type="predicted"/>
<name>A0ACB6QZE0_9PLEO</name>
<gene>
    <name evidence="1" type="ORF">BDR25DRAFT_353400</name>
</gene>
<dbReference type="Proteomes" id="UP000799755">
    <property type="component" value="Unassembled WGS sequence"/>
</dbReference>